<comment type="caution">
    <text evidence="1">The sequence shown here is derived from an EMBL/GenBank/DDBJ whole genome shotgun (WGS) entry which is preliminary data.</text>
</comment>
<evidence type="ECO:0000313" key="1">
    <source>
        <dbReference type="EMBL" id="KAF5311346.1"/>
    </source>
</evidence>
<proteinExistence type="predicted"/>
<dbReference type="EMBL" id="JAACJK010000227">
    <property type="protein sequence ID" value="KAF5311346.1"/>
    <property type="molecule type" value="Genomic_DNA"/>
</dbReference>
<evidence type="ECO:0000313" key="2">
    <source>
        <dbReference type="Proteomes" id="UP000541558"/>
    </source>
</evidence>
<protein>
    <recommendedName>
        <fullName evidence="3">BTB domain-containing protein</fullName>
    </recommendedName>
</protein>
<reference evidence="1 2" key="1">
    <citation type="journal article" date="2020" name="ISME J.">
        <title>Uncovering the hidden diversity of litter-decomposition mechanisms in mushroom-forming fungi.</title>
        <authorList>
            <person name="Floudas D."/>
            <person name="Bentzer J."/>
            <person name="Ahren D."/>
            <person name="Johansson T."/>
            <person name="Persson P."/>
            <person name="Tunlid A."/>
        </authorList>
    </citation>
    <scope>NUCLEOTIDE SEQUENCE [LARGE SCALE GENOMIC DNA]</scope>
    <source>
        <strain evidence="1 2">CBS 175.51</strain>
    </source>
</reference>
<organism evidence="1 2">
    <name type="scientific">Ephemerocybe angulata</name>
    <dbReference type="NCBI Taxonomy" id="980116"/>
    <lineage>
        <taxon>Eukaryota</taxon>
        <taxon>Fungi</taxon>
        <taxon>Dikarya</taxon>
        <taxon>Basidiomycota</taxon>
        <taxon>Agaricomycotina</taxon>
        <taxon>Agaricomycetes</taxon>
        <taxon>Agaricomycetidae</taxon>
        <taxon>Agaricales</taxon>
        <taxon>Agaricineae</taxon>
        <taxon>Psathyrellaceae</taxon>
        <taxon>Ephemerocybe</taxon>
    </lineage>
</organism>
<dbReference type="OrthoDB" id="3184970at2759"/>
<sequence length="285" mass="31729">MSRRHTISDKTGRLPPSVPNCPIPVDLVLRSSDKVLIGAHKANLEHFSDGFPSADSVSDSDEPVDLSEDGATLKLLLSGMHKQRLPALIDLEVEELVALAEAGEKYFVYGMMAACTERIRAEARVVTDLETATTYFAYAVKFGYLEVADTVAPLMIHFNINNMYGYLKGYDVALLAWMRYREQFVNISDTLRQKWGVNAKVSACERWAAYSDETRKKLPQTVGACLGLLRGANFEPLEKIFDENRNTVVGCPCKDSCSLAAYQWMWGCKDMLSNAAPFSSFLTTK</sequence>
<evidence type="ECO:0008006" key="3">
    <source>
        <dbReference type="Google" id="ProtNLM"/>
    </source>
</evidence>
<accession>A0A8H5AUW9</accession>
<name>A0A8H5AUW9_9AGAR</name>
<dbReference type="AlphaFoldDB" id="A0A8H5AUW9"/>
<keyword evidence="2" id="KW-1185">Reference proteome</keyword>
<gene>
    <name evidence="1" type="ORF">D9611_012593</name>
</gene>
<dbReference type="Proteomes" id="UP000541558">
    <property type="component" value="Unassembled WGS sequence"/>
</dbReference>